<dbReference type="EMBL" id="JBHSKD010000027">
    <property type="protein sequence ID" value="MFC5179291.1"/>
    <property type="molecule type" value="Genomic_DNA"/>
</dbReference>
<dbReference type="RefSeq" id="WP_378593292.1">
    <property type="nucleotide sequence ID" value="NZ_JBHSKD010000027.1"/>
</dbReference>
<evidence type="ECO:0000313" key="1">
    <source>
        <dbReference type="EMBL" id="MFC5179291.1"/>
    </source>
</evidence>
<dbReference type="SUPFAM" id="SSF55961">
    <property type="entry name" value="Bet v1-like"/>
    <property type="match status" value="1"/>
</dbReference>
<gene>
    <name evidence="1" type="ORF">ACFPGP_21590</name>
</gene>
<organism evidence="1 2">
    <name type="scientific">Nocardioides taihuensis</name>
    <dbReference type="NCBI Taxonomy" id="1835606"/>
    <lineage>
        <taxon>Bacteria</taxon>
        <taxon>Bacillati</taxon>
        <taxon>Actinomycetota</taxon>
        <taxon>Actinomycetes</taxon>
        <taxon>Propionibacteriales</taxon>
        <taxon>Nocardioidaceae</taxon>
        <taxon>Nocardioides</taxon>
    </lineage>
</organism>
<dbReference type="InterPro" id="IPR023393">
    <property type="entry name" value="START-like_dom_sf"/>
</dbReference>
<evidence type="ECO:0000313" key="2">
    <source>
        <dbReference type="Proteomes" id="UP001596087"/>
    </source>
</evidence>
<dbReference type="Pfam" id="PF10604">
    <property type="entry name" value="Polyketide_cyc2"/>
    <property type="match status" value="1"/>
</dbReference>
<reference evidence="2" key="1">
    <citation type="journal article" date="2019" name="Int. J. Syst. Evol. Microbiol.">
        <title>The Global Catalogue of Microorganisms (GCM) 10K type strain sequencing project: providing services to taxonomists for standard genome sequencing and annotation.</title>
        <authorList>
            <consortium name="The Broad Institute Genomics Platform"/>
            <consortium name="The Broad Institute Genome Sequencing Center for Infectious Disease"/>
            <person name="Wu L."/>
            <person name="Ma J."/>
        </authorList>
    </citation>
    <scope>NUCLEOTIDE SEQUENCE [LARGE SCALE GENOMIC DNA]</scope>
    <source>
        <strain evidence="2">DFY41</strain>
    </source>
</reference>
<dbReference type="Proteomes" id="UP001596087">
    <property type="component" value="Unassembled WGS sequence"/>
</dbReference>
<proteinExistence type="predicted"/>
<comment type="caution">
    <text evidence="1">The sequence shown here is derived from an EMBL/GenBank/DDBJ whole genome shotgun (WGS) entry which is preliminary data.</text>
</comment>
<protein>
    <submittedName>
        <fullName evidence="1">SRPBCC family protein</fullName>
    </submittedName>
</protein>
<keyword evidence="2" id="KW-1185">Reference proteome</keyword>
<name>A0ABW0BRQ6_9ACTN</name>
<dbReference type="CDD" id="cd07812">
    <property type="entry name" value="SRPBCC"/>
    <property type="match status" value="1"/>
</dbReference>
<dbReference type="InterPro" id="IPR019587">
    <property type="entry name" value="Polyketide_cyclase/dehydratase"/>
</dbReference>
<accession>A0ABW0BRQ6</accession>
<sequence length="161" mass="17241">MADPSPLAGTVEIAAPPDSVWDVVADVTRMPDFSPELRRLWVVGRRRGPGASLQGATLLGVNRRGLAVWPTTSRVVRWVPGRAVAWKTRESGATWSYELEPTPAGTRLAARRELPAFTLGTTLLGPLIGGAAGHDRELAEGLWTTLERIREVVEAGAATPA</sequence>
<dbReference type="Gene3D" id="3.30.530.20">
    <property type="match status" value="1"/>
</dbReference>